<name>A0A672ZHU6_9TELE</name>
<keyword evidence="4" id="KW-0722">Serine protease inhibitor</keyword>
<protein>
    <recommendedName>
        <fullName evidence="6">Kazal-like domain-containing protein</fullName>
    </recommendedName>
</protein>
<comment type="subcellular location">
    <subcellularLocation>
        <location evidence="1">Secreted</location>
    </subcellularLocation>
</comment>
<evidence type="ECO:0000313" key="7">
    <source>
        <dbReference type="Ensembl" id="ENSSORP00005016680.1"/>
    </source>
</evidence>
<dbReference type="Gene3D" id="3.30.60.30">
    <property type="match status" value="1"/>
</dbReference>
<dbReference type="PANTHER" id="PTHR21312">
    <property type="entry name" value="SERINE PROTEASE INHIBITOR"/>
    <property type="match status" value="1"/>
</dbReference>
<dbReference type="PANTHER" id="PTHR21312:SF28">
    <property type="entry name" value="OVOINHIBITOR-RELATED"/>
    <property type="match status" value="1"/>
</dbReference>
<evidence type="ECO:0000256" key="3">
    <source>
        <dbReference type="ARBA" id="ARBA00022690"/>
    </source>
</evidence>
<keyword evidence="3" id="KW-0646">Protease inhibitor</keyword>
<dbReference type="InterPro" id="IPR002350">
    <property type="entry name" value="Kazal_dom"/>
</dbReference>
<accession>A0A672ZHU6</accession>
<keyword evidence="8" id="KW-1185">Reference proteome</keyword>
<dbReference type="InParanoid" id="A0A672ZHU6"/>
<evidence type="ECO:0000256" key="1">
    <source>
        <dbReference type="ARBA" id="ARBA00004613"/>
    </source>
</evidence>
<keyword evidence="2" id="KW-0964">Secreted</keyword>
<sequence length="84" mass="9138">MELSVIFCISQIHPAGRIGPFGGPVLAHGPHPNCERYGLICTKEFDPVCGSDGLTYNTECVLCQANRERGMNVKVLKKGKCTDD</sequence>
<dbReference type="PROSITE" id="PS00282">
    <property type="entry name" value="KAZAL_1"/>
    <property type="match status" value="1"/>
</dbReference>
<organism evidence="7 8">
    <name type="scientific">Sphaeramia orbicularis</name>
    <name type="common">orbiculate cardinalfish</name>
    <dbReference type="NCBI Taxonomy" id="375764"/>
    <lineage>
        <taxon>Eukaryota</taxon>
        <taxon>Metazoa</taxon>
        <taxon>Chordata</taxon>
        <taxon>Craniata</taxon>
        <taxon>Vertebrata</taxon>
        <taxon>Euteleostomi</taxon>
        <taxon>Actinopterygii</taxon>
        <taxon>Neopterygii</taxon>
        <taxon>Teleostei</taxon>
        <taxon>Neoteleostei</taxon>
        <taxon>Acanthomorphata</taxon>
        <taxon>Gobiaria</taxon>
        <taxon>Kurtiformes</taxon>
        <taxon>Apogonoidei</taxon>
        <taxon>Apogonidae</taxon>
        <taxon>Apogoninae</taxon>
        <taxon>Sphaeramia</taxon>
    </lineage>
</organism>
<dbReference type="InterPro" id="IPR036058">
    <property type="entry name" value="Kazal_dom_sf"/>
</dbReference>
<dbReference type="FunCoup" id="A0A672ZHU6">
    <property type="interactions" value="279"/>
</dbReference>
<dbReference type="AlphaFoldDB" id="A0A672ZHU6"/>
<dbReference type="PRINTS" id="PR00290">
    <property type="entry name" value="KAZALINHBTR"/>
</dbReference>
<evidence type="ECO:0000313" key="8">
    <source>
        <dbReference type="Proteomes" id="UP000472271"/>
    </source>
</evidence>
<reference evidence="7" key="3">
    <citation type="submission" date="2025-09" db="UniProtKB">
        <authorList>
            <consortium name="Ensembl"/>
        </authorList>
    </citation>
    <scope>IDENTIFICATION</scope>
</reference>
<dbReference type="SUPFAM" id="SSF100895">
    <property type="entry name" value="Kazal-type serine protease inhibitors"/>
    <property type="match status" value="1"/>
</dbReference>
<dbReference type="SMART" id="SM00280">
    <property type="entry name" value="KAZAL"/>
    <property type="match status" value="1"/>
</dbReference>
<dbReference type="Ensembl" id="ENSSORT00005017190.1">
    <property type="protein sequence ID" value="ENSSORP00005016680.1"/>
    <property type="gene ID" value="ENSSORG00005008436.1"/>
</dbReference>
<evidence type="ECO:0000256" key="5">
    <source>
        <dbReference type="ARBA" id="ARBA00023157"/>
    </source>
</evidence>
<evidence type="ECO:0000256" key="2">
    <source>
        <dbReference type="ARBA" id="ARBA00022525"/>
    </source>
</evidence>
<evidence type="ECO:0000259" key="6">
    <source>
        <dbReference type="PROSITE" id="PS51465"/>
    </source>
</evidence>
<feature type="domain" description="Kazal-like" evidence="6">
    <location>
        <begin position="28"/>
        <end position="83"/>
    </location>
</feature>
<proteinExistence type="predicted"/>
<reference evidence="7" key="2">
    <citation type="submission" date="2025-08" db="UniProtKB">
        <authorList>
            <consortium name="Ensembl"/>
        </authorList>
    </citation>
    <scope>IDENTIFICATION</scope>
</reference>
<keyword evidence="5" id="KW-1015">Disulfide bond</keyword>
<dbReference type="PROSITE" id="PS51465">
    <property type="entry name" value="KAZAL_2"/>
    <property type="match status" value="1"/>
</dbReference>
<evidence type="ECO:0000256" key="4">
    <source>
        <dbReference type="ARBA" id="ARBA00022900"/>
    </source>
</evidence>
<dbReference type="Pfam" id="PF00050">
    <property type="entry name" value="Kazal_1"/>
    <property type="match status" value="1"/>
</dbReference>
<dbReference type="GO" id="GO:0004867">
    <property type="term" value="F:serine-type endopeptidase inhibitor activity"/>
    <property type="evidence" value="ECO:0007669"/>
    <property type="project" value="UniProtKB-KW"/>
</dbReference>
<reference evidence="7" key="1">
    <citation type="submission" date="2019-06" db="EMBL/GenBank/DDBJ databases">
        <authorList>
            <consortium name="Wellcome Sanger Institute Data Sharing"/>
        </authorList>
    </citation>
    <scope>NUCLEOTIDE SEQUENCE [LARGE SCALE GENOMIC DNA]</scope>
</reference>
<dbReference type="InterPro" id="IPR001239">
    <property type="entry name" value="Prot_inh_Kazal-m"/>
</dbReference>
<dbReference type="GO" id="GO:0005576">
    <property type="term" value="C:extracellular region"/>
    <property type="evidence" value="ECO:0007669"/>
    <property type="project" value="UniProtKB-SubCell"/>
</dbReference>
<dbReference type="Proteomes" id="UP000472271">
    <property type="component" value="Chromosome 10"/>
</dbReference>